<name>A0AAW2ELQ3_9HYME</name>
<dbReference type="Proteomes" id="UP001430953">
    <property type="component" value="Unassembled WGS sequence"/>
</dbReference>
<keyword evidence="2" id="KW-1185">Reference proteome</keyword>
<comment type="caution">
    <text evidence="1">The sequence shown here is derived from an EMBL/GenBank/DDBJ whole genome shotgun (WGS) entry which is preliminary data.</text>
</comment>
<gene>
    <name evidence="1" type="ORF">PUN28_017421</name>
</gene>
<dbReference type="EMBL" id="JADYXP020000020">
    <property type="protein sequence ID" value="KAL0104661.1"/>
    <property type="molecule type" value="Genomic_DNA"/>
</dbReference>
<proteinExistence type="predicted"/>
<dbReference type="AlphaFoldDB" id="A0AAW2ELQ3"/>
<organism evidence="1 2">
    <name type="scientific">Cardiocondyla obscurior</name>
    <dbReference type="NCBI Taxonomy" id="286306"/>
    <lineage>
        <taxon>Eukaryota</taxon>
        <taxon>Metazoa</taxon>
        <taxon>Ecdysozoa</taxon>
        <taxon>Arthropoda</taxon>
        <taxon>Hexapoda</taxon>
        <taxon>Insecta</taxon>
        <taxon>Pterygota</taxon>
        <taxon>Neoptera</taxon>
        <taxon>Endopterygota</taxon>
        <taxon>Hymenoptera</taxon>
        <taxon>Apocrita</taxon>
        <taxon>Aculeata</taxon>
        <taxon>Formicoidea</taxon>
        <taxon>Formicidae</taxon>
        <taxon>Myrmicinae</taxon>
        <taxon>Cardiocondyla</taxon>
    </lineage>
</organism>
<protein>
    <submittedName>
        <fullName evidence="1">Uncharacterized protein</fullName>
    </submittedName>
</protein>
<evidence type="ECO:0000313" key="1">
    <source>
        <dbReference type="EMBL" id="KAL0104661.1"/>
    </source>
</evidence>
<sequence>MPLPAFIVKHVIRAVFPRVSSSPVHHCSFFLPCFSFRTRHPRSPGFTISCYRHGKRRLRKILSTGKSSELTLERTELRFHFHVCTVLSAVQLPNDRVCPTRRVERDDLIAFYDLGYVYIFSIKIKKN</sequence>
<evidence type="ECO:0000313" key="2">
    <source>
        <dbReference type="Proteomes" id="UP001430953"/>
    </source>
</evidence>
<accession>A0AAW2ELQ3</accession>
<reference evidence="1 2" key="1">
    <citation type="submission" date="2023-03" db="EMBL/GenBank/DDBJ databases">
        <title>High recombination rates correlate with genetic variation in Cardiocondyla obscurior ants.</title>
        <authorList>
            <person name="Errbii M."/>
        </authorList>
    </citation>
    <scope>NUCLEOTIDE SEQUENCE [LARGE SCALE GENOMIC DNA]</scope>
    <source>
        <strain evidence="1">Alpha-2009</strain>
        <tissue evidence="1">Whole body</tissue>
    </source>
</reference>